<accession>A0AB39UWT5</accession>
<proteinExistence type="predicted"/>
<protein>
    <submittedName>
        <fullName evidence="1">Uncharacterized protein</fullName>
    </submittedName>
</protein>
<dbReference type="KEGG" id="tcd:AAIA72_00625"/>
<sequence length="153" mass="17933">MIYPEYKADLQHIHESEVYGLAVFEAAARVSRNPERREKWQVLRALEEQTLRRYLEYMARTGQPVREPRIWALKGRVEGVALGLMPWRLAMRMVRNATQPFQKRFLRLKSHASGPDREFFDYVYVHEKALEAFASAELAGREDSLKAVRALLE</sequence>
<dbReference type="RefSeq" id="WP_369601529.1">
    <property type="nucleotide sequence ID" value="NZ_CP154858.1"/>
</dbReference>
<organism evidence="1">
    <name type="scientific">Thermohahella caldifontis</name>
    <dbReference type="NCBI Taxonomy" id="3142973"/>
    <lineage>
        <taxon>Bacteria</taxon>
        <taxon>Pseudomonadati</taxon>
        <taxon>Pseudomonadota</taxon>
        <taxon>Gammaproteobacteria</taxon>
        <taxon>Oceanospirillales</taxon>
        <taxon>Hahellaceae</taxon>
        <taxon>Thermohahella</taxon>
    </lineage>
</organism>
<dbReference type="AlphaFoldDB" id="A0AB39UWT5"/>
<dbReference type="EMBL" id="CP154858">
    <property type="protein sequence ID" value="XDT72523.1"/>
    <property type="molecule type" value="Genomic_DNA"/>
</dbReference>
<reference evidence="1" key="1">
    <citation type="submission" date="2024-05" db="EMBL/GenBank/DDBJ databases">
        <title>Genome sequencing of novel strain.</title>
        <authorList>
            <person name="Ganbat D."/>
            <person name="Ganbat S."/>
            <person name="Lee S.-J."/>
        </authorList>
    </citation>
    <scope>NUCLEOTIDE SEQUENCE</scope>
    <source>
        <strain evidence="1">SMD15-11</strain>
    </source>
</reference>
<evidence type="ECO:0000313" key="1">
    <source>
        <dbReference type="EMBL" id="XDT72523.1"/>
    </source>
</evidence>
<gene>
    <name evidence="1" type="ORF">AAIA72_00625</name>
</gene>
<name>A0AB39UWT5_9GAMM</name>